<proteinExistence type="predicted"/>
<dbReference type="Pfam" id="PF14249">
    <property type="entry name" value="Tocopherol_cycl"/>
    <property type="match status" value="1"/>
</dbReference>
<dbReference type="PANTHER" id="PTHR35309">
    <property type="match status" value="1"/>
</dbReference>
<evidence type="ECO:0000313" key="1">
    <source>
        <dbReference type="EMBL" id="AEE50619.1"/>
    </source>
</evidence>
<dbReference type="EMBL" id="CP002691">
    <property type="protein sequence ID" value="AEE50619.1"/>
    <property type="molecule type" value="Genomic_DNA"/>
</dbReference>
<organism evidence="1 2">
    <name type="scientific">Haliscomenobacter hydrossis (strain ATCC 27775 / DSM 1100 / LMG 10767 / O)</name>
    <dbReference type="NCBI Taxonomy" id="760192"/>
    <lineage>
        <taxon>Bacteria</taxon>
        <taxon>Pseudomonadati</taxon>
        <taxon>Bacteroidota</taxon>
        <taxon>Saprospiria</taxon>
        <taxon>Saprospirales</taxon>
        <taxon>Haliscomenobacteraceae</taxon>
        <taxon>Haliscomenobacter</taxon>
    </lineage>
</organism>
<dbReference type="SUPFAM" id="SSF159245">
    <property type="entry name" value="AttH-like"/>
    <property type="match status" value="1"/>
</dbReference>
<name>F4L1Y6_HALH1</name>
<dbReference type="AlphaFoldDB" id="F4L1Y6"/>
<dbReference type="OrthoDB" id="9772627at2"/>
<reference key="2">
    <citation type="submission" date="2011-04" db="EMBL/GenBank/DDBJ databases">
        <title>Complete sequence of chromosome of Haliscomenobacter hydrossis DSM 1100.</title>
        <authorList>
            <consortium name="US DOE Joint Genome Institute (JGI-PGF)"/>
            <person name="Lucas S."/>
            <person name="Han J."/>
            <person name="Lapidus A."/>
            <person name="Bruce D."/>
            <person name="Goodwin L."/>
            <person name="Pitluck S."/>
            <person name="Peters L."/>
            <person name="Kyrpides N."/>
            <person name="Mavromatis K."/>
            <person name="Ivanova N."/>
            <person name="Ovchinnikova G."/>
            <person name="Pagani I."/>
            <person name="Daligault H."/>
            <person name="Detter J.C."/>
            <person name="Han C."/>
            <person name="Land M."/>
            <person name="Hauser L."/>
            <person name="Markowitz V."/>
            <person name="Cheng J.-F."/>
            <person name="Hugenholtz P."/>
            <person name="Woyke T."/>
            <person name="Wu D."/>
            <person name="Verbarg S."/>
            <person name="Frueling A."/>
            <person name="Brambilla E."/>
            <person name="Klenk H.-P."/>
            <person name="Eisen J.A."/>
        </authorList>
    </citation>
    <scope>NUCLEOTIDE SEQUENCE</scope>
    <source>
        <strain>DSM 1100</strain>
    </source>
</reference>
<reference evidence="1 2" key="1">
    <citation type="journal article" date="2011" name="Stand. Genomic Sci.">
        <title>Complete genome sequence of Haliscomenobacter hydrossis type strain (O).</title>
        <authorList>
            <consortium name="US DOE Joint Genome Institute (JGI-PGF)"/>
            <person name="Daligault H."/>
            <person name="Lapidus A."/>
            <person name="Zeytun A."/>
            <person name="Nolan M."/>
            <person name="Lucas S."/>
            <person name="Del Rio T.G."/>
            <person name="Tice H."/>
            <person name="Cheng J.F."/>
            <person name="Tapia R."/>
            <person name="Han C."/>
            <person name="Goodwin L."/>
            <person name="Pitluck S."/>
            <person name="Liolios K."/>
            <person name="Pagani I."/>
            <person name="Ivanova N."/>
            <person name="Huntemann M."/>
            <person name="Mavromatis K."/>
            <person name="Mikhailova N."/>
            <person name="Pati A."/>
            <person name="Chen A."/>
            <person name="Palaniappan K."/>
            <person name="Land M."/>
            <person name="Hauser L."/>
            <person name="Brambilla E.M."/>
            <person name="Rohde M."/>
            <person name="Verbarg S."/>
            <person name="Goker M."/>
            <person name="Bristow J."/>
            <person name="Eisen J.A."/>
            <person name="Markowitz V."/>
            <person name="Hugenholtz P."/>
            <person name="Kyrpides N.C."/>
            <person name="Klenk H.P."/>
            <person name="Woyke T."/>
        </authorList>
    </citation>
    <scope>NUCLEOTIDE SEQUENCE [LARGE SCALE GENOMIC DNA]</scope>
    <source>
        <strain evidence="2">ATCC 27775 / DSM 1100 / LMG 10767 / O</strain>
    </source>
</reference>
<dbReference type="InterPro" id="IPR025893">
    <property type="entry name" value="Tocopherol_cyclase"/>
</dbReference>
<sequence>MQNQFLRWRALWRPEMYHGWGRTKNYFEGWYFKLVDPSGKYVFAVIPGVSYGQDGQAHAFIQVLDGIHCKAYYHQFPIEAFQPSATKFEVQLAHNFFSAPKITLDLPQLKGSLILTQQHPWPKMLGAPGIMGWFSFVPFMECYHGVVSLHHTLQGILEVDGTAVDFSGGIGYIEKDWGVSFPKSWIWMQSNHFSADKPMSLMASVAHIPWLGSHFIGYIVGFLWEGKLYRFATYTGAKMKVELGERQVKLTFFDRHHRLEITAHPAPGANLLSPIGGQMTGKVNESMQAVLETAFYQGNTLLFEGKGINAGLELAGPVEALAGKSR</sequence>
<dbReference type="GO" id="GO:0009976">
    <property type="term" value="F:tocopherol cyclase activity"/>
    <property type="evidence" value="ECO:0007669"/>
    <property type="project" value="InterPro"/>
</dbReference>
<dbReference type="RefSeq" id="WP_013765167.1">
    <property type="nucleotide sequence ID" value="NC_015510.1"/>
</dbReference>
<protein>
    <recommendedName>
        <fullName evidence="3">Tocopherol cyclase</fullName>
    </recommendedName>
</protein>
<keyword evidence="2" id="KW-1185">Reference proteome</keyword>
<accession>F4L1Y6</accession>
<dbReference type="STRING" id="760192.Halhy_2751"/>
<evidence type="ECO:0008006" key="3">
    <source>
        <dbReference type="Google" id="ProtNLM"/>
    </source>
</evidence>
<dbReference type="KEGG" id="hhy:Halhy_2751"/>
<dbReference type="Proteomes" id="UP000008461">
    <property type="component" value="Chromosome"/>
</dbReference>
<dbReference type="HOGENOM" id="CLU_053973_0_0_10"/>
<gene>
    <name evidence="1" type="ordered locus">Halhy_2751</name>
</gene>
<evidence type="ECO:0000313" key="2">
    <source>
        <dbReference type="Proteomes" id="UP000008461"/>
    </source>
</evidence>
<dbReference type="PANTHER" id="PTHR35309:SF4">
    <property type="entry name" value="TOCOPHEROL CYCLASE"/>
    <property type="match status" value="1"/>
</dbReference>
<dbReference type="eggNOG" id="ENOG502Z7HP">
    <property type="taxonomic scope" value="Bacteria"/>
</dbReference>